<dbReference type="EMBL" id="CP009687">
    <property type="protein sequence ID" value="AKL95326.1"/>
    <property type="molecule type" value="Genomic_DNA"/>
</dbReference>
<dbReference type="InterPro" id="IPR012907">
    <property type="entry name" value="Peptidase_S11_C"/>
</dbReference>
<dbReference type="GO" id="GO:0071555">
    <property type="term" value="P:cell wall organization"/>
    <property type="evidence" value="ECO:0007669"/>
    <property type="project" value="UniProtKB-KW"/>
</dbReference>
<evidence type="ECO:0000256" key="8">
    <source>
        <dbReference type="ARBA" id="ARBA00022801"/>
    </source>
</evidence>
<keyword evidence="5 14" id="KW-0121">Carboxypeptidase</keyword>
<keyword evidence="6" id="KW-0645">Protease</keyword>
<dbReference type="GO" id="GO:0008360">
    <property type="term" value="P:regulation of cell shape"/>
    <property type="evidence" value="ECO:0007669"/>
    <property type="project" value="UniProtKB-KW"/>
</dbReference>
<evidence type="ECO:0000256" key="13">
    <source>
        <dbReference type="RuleBase" id="RU004016"/>
    </source>
</evidence>
<evidence type="ECO:0000313" key="15">
    <source>
        <dbReference type="Proteomes" id="UP000035704"/>
    </source>
</evidence>
<dbReference type="OrthoDB" id="9791132at2"/>
<dbReference type="SMART" id="SM00936">
    <property type="entry name" value="PBP5_C"/>
    <property type="match status" value="1"/>
</dbReference>
<evidence type="ECO:0000256" key="6">
    <source>
        <dbReference type="ARBA" id="ARBA00022670"/>
    </source>
</evidence>
<evidence type="ECO:0000256" key="11">
    <source>
        <dbReference type="ARBA" id="ARBA00023316"/>
    </source>
</evidence>
<dbReference type="PANTHER" id="PTHR21581">
    <property type="entry name" value="D-ALANYL-D-ALANINE CARBOXYPEPTIDASE"/>
    <property type="match status" value="1"/>
</dbReference>
<evidence type="ECO:0000256" key="5">
    <source>
        <dbReference type="ARBA" id="ARBA00022645"/>
    </source>
</evidence>
<name>A0A0D8IG36_9CLOT</name>
<evidence type="ECO:0000256" key="9">
    <source>
        <dbReference type="ARBA" id="ARBA00022960"/>
    </source>
</evidence>
<organism evidence="14 15">
    <name type="scientific">Clostridium aceticum</name>
    <dbReference type="NCBI Taxonomy" id="84022"/>
    <lineage>
        <taxon>Bacteria</taxon>
        <taxon>Bacillati</taxon>
        <taxon>Bacillota</taxon>
        <taxon>Clostridia</taxon>
        <taxon>Eubacteriales</taxon>
        <taxon>Clostridiaceae</taxon>
        <taxon>Clostridium</taxon>
    </lineage>
</organism>
<proteinExistence type="inferred from homology"/>
<gene>
    <name evidence="14" type="primary">dacF2</name>
    <name evidence="14" type="ORF">CACET_c18780</name>
</gene>
<dbReference type="PRINTS" id="PR00725">
    <property type="entry name" value="DADACBPTASE1"/>
</dbReference>
<keyword evidence="15" id="KW-1185">Reference proteome</keyword>
<evidence type="ECO:0000256" key="12">
    <source>
        <dbReference type="ARBA" id="ARBA00034000"/>
    </source>
</evidence>
<dbReference type="InterPro" id="IPR037167">
    <property type="entry name" value="Peptidase_S11_C_sf"/>
</dbReference>
<dbReference type="GO" id="GO:0009002">
    <property type="term" value="F:serine-type D-Ala-D-Ala carboxypeptidase activity"/>
    <property type="evidence" value="ECO:0007669"/>
    <property type="project" value="UniProtKB-EC"/>
</dbReference>
<evidence type="ECO:0000256" key="2">
    <source>
        <dbReference type="ARBA" id="ARBA00004752"/>
    </source>
</evidence>
<keyword evidence="11" id="KW-0961">Cell wall biogenesis/degradation</keyword>
<dbReference type="Pfam" id="PF07943">
    <property type="entry name" value="PBP5_C"/>
    <property type="match status" value="1"/>
</dbReference>
<dbReference type="EC" id="3.4.16.4" evidence="4"/>
<comment type="pathway">
    <text evidence="2">Cell wall biogenesis; peptidoglycan biosynthesis.</text>
</comment>
<dbReference type="AlphaFoldDB" id="A0A0D8IG36"/>
<dbReference type="SUPFAM" id="SSF56601">
    <property type="entry name" value="beta-lactamase/transpeptidase-like"/>
    <property type="match status" value="1"/>
</dbReference>
<dbReference type="Proteomes" id="UP000035704">
    <property type="component" value="Chromosome"/>
</dbReference>
<evidence type="ECO:0000313" key="14">
    <source>
        <dbReference type="EMBL" id="AKL95326.1"/>
    </source>
</evidence>
<reference evidence="14 15" key="1">
    <citation type="submission" date="2014-10" db="EMBL/GenBank/DDBJ databases">
        <title>Genome sequence of Clostridium aceticum DSM 1496.</title>
        <authorList>
            <person name="Poehlein A."/>
            <person name="Schiel-Bengelsdorf B."/>
            <person name="Gottschalk G."/>
            <person name="Duerre P."/>
            <person name="Daniel R."/>
        </authorList>
    </citation>
    <scope>NUCLEOTIDE SEQUENCE [LARGE SCALE GENOMIC DNA]</scope>
    <source>
        <strain evidence="14 15">DSM 1496</strain>
    </source>
</reference>
<keyword evidence="10" id="KW-0573">Peptidoglycan synthesis</keyword>
<evidence type="ECO:0000256" key="4">
    <source>
        <dbReference type="ARBA" id="ARBA00012448"/>
    </source>
</evidence>
<dbReference type="STRING" id="84022.CACET_c18780"/>
<dbReference type="Gene3D" id="2.60.410.10">
    <property type="entry name" value="D-Ala-D-Ala carboxypeptidase, C-terminal domain"/>
    <property type="match status" value="1"/>
</dbReference>
<evidence type="ECO:0000256" key="7">
    <source>
        <dbReference type="ARBA" id="ARBA00022729"/>
    </source>
</evidence>
<dbReference type="Pfam" id="PF00768">
    <property type="entry name" value="Peptidase_S11"/>
    <property type="match status" value="1"/>
</dbReference>
<dbReference type="SUPFAM" id="SSF69189">
    <property type="entry name" value="Penicillin-binding protein associated domain"/>
    <property type="match status" value="1"/>
</dbReference>
<keyword evidence="8 14" id="KW-0378">Hydrolase</keyword>
<keyword evidence="7" id="KW-0732">Signal</keyword>
<sequence length="389" mass="42178">MKKFFMKAIFVSIVITMIFSNCIVVAAAENQAFDVNAKAAILMDASTGTILYEKNIHEALPPASVTKIMTMLLTMEAIAENKITLQDKVVVSERASSMGGTQLYLEPGEMKTVEDLIKGMAIRSANDACVAIGEHLAGSEEGFVEQMNARAKELGMENTHFVNTNGLPAEGHVTSAYDIALMSRELLKHKEIHKWLTTWMDTVDVGIKNASTQELVNTNRLIRTYKGANGIKTGSTSEAKYCLSASATRGNTTFIAVILTAPTSPIRFSEAAKLLDYGFANYSTTKVIEKGGSLGSVLVEKGKVPQANVVANDDLSVLTKKGEESKIKKEIIIPQSIKAPIMQGQKIGEVVVTLEGKEIGKIDIVSEETIESASIIDILGRMFQRMLGH</sequence>
<dbReference type="UniPathway" id="UPA00219"/>
<comment type="catalytic activity">
    <reaction evidence="12">
        <text>Preferential cleavage: (Ac)2-L-Lys-D-Ala-|-D-Ala. Also transpeptidation of peptidyl-alanyl moieties that are N-acyl substituents of D-alanine.</text>
        <dbReference type="EC" id="3.4.16.4"/>
    </reaction>
</comment>
<dbReference type="Gene3D" id="3.40.710.10">
    <property type="entry name" value="DD-peptidase/beta-lactamase superfamily"/>
    <property type="match status" value="1"/>
</dbReference>
<dbReference type="GO" id="GO:0006508">
    <property type="term" value="P:proteolysis"/>
    <property type="evidence" value="ECO:0007669"/>
    <property type="project" value="UniProtKB-KW"/>
</dbReference>
<dbReference type="KEGG" id="cace:CACET_c18780"/>
<evidence type="ECO:0000256" key="3">
    <source>
        <dbReference type="ARBA" id="ARBA00007164"/>
    </source>
</evidence>
<dbReference type="InterPro" id="IPR001967">
    <property type="entry name" value="Peptidase_S11_N"/>
</dbReference>
<evidence type="ECO:0000256" key="1">
    <source>
        <dbReference type="ARBA" id="ARBA00003217"/>
    </source>
</evidence>
<dbReference type="InterPro" id="IPR018044">
    <property type="entry name" value="Peptidase_S11"/>
</dbReference>
<accession>A0A0D8IG36</accession>
<keyword evidence="9" id="KW-0133">Cell shape</keyword>
<comment type="similarity">
    <text evidence="3 13">Belongs to the peptidase S11 family.</text>
</comment>
<comment type="function">
    <text evidence="1">Removes C-terminal D-alanyl residues from sugar-peptide cell wall precursors.</text>
</comment>
<dbReference type="RefSeq" id="WP_044824017.1">
    <property type="nucleotide sequence ID" value="NZ_CP009687.1"/>
</dbReference>
<dbReference type="GO" id="GO:0009252">
    <property type="term" value="P:peptidoglycan biosynthetic process"/>
    <property type="evidence" value="ECO:0007669"/>
    <property type="project" value="UniProtKB-UniPathway"/>
</dbReference>
<dbReference type="PATRIC" id="fig|84022.5.peg.3336"/>
<dbReference type="InterPro" id="IPR015956">
    <property type="entry name" value="Peniciliin-bd_prot_C_sf"/>
</dbReference>
<dbReference type="InterPro" id="IPR012338">
    <property type="entry name" value="Beta-lactam/transpept-like"/>
</dbReference>
<dbReference type="PANTHER" id="PTHR21581:SF6">
    <property type="entry name" value="TRAFFICKING PROTEIN PARTICLE COMPLEX SUBUNIT 12"/>
    <property type="match status" value="1"/>
</dbReference>
<evidence type="ECO:0000256" key="10">
    <source>
        <dbReference type="ARBA" id="ARBA00022984"/>
    </source>
</evidence>
<protein>
    <recommendedName>
        <fullName evidence="4">serine-type D-Ala-D-Ala carboxypeptidase</fullName>
        <ecNumber evidence="4">3.4.16.4</ecNumber>
    </recommendedName>
</protein>